<dbReference type="PANTHER" id="PTHR46162:SF20">
    <property type="entry name" value="UBIQUITIN CARBOXYL-TERMINAL HYDROLASE 7-LIKE ISOFORM X1"/>
    <property type="match status" value="1"/>
</dbReference>
<organism evidence="2 3">
    <name type="scientific">Erythranthe guttata</name>
    <name type="common">Yellow monkey flower</name>
    <name type="synonym">Mimulus guttatus</name>
    <dbReference type="NCBI Taxonomy" id="4155"/>
    <lineage>
        <taxon>Eukaryota</taxon>
        <taxon>Viridiplantae</taxon>
        <taxon>Streptophyta</taxon>
        <taxon>Embryophyta</taxon>
        <taxon>Tracheophyta</taxon>
        <taxon>Spermatophyta</taxon>
        <taxon>Magnoliopsida</taxon>
        <taxon>eudicotyledons</taxon>
        <taxon>Gunneridae</taxon>
        <taxon>Pentapetalae</taxon>
        <taxon>asterids</taxon>
        <taxon>lamiids</taxon>
        <taxon>Lamiales</taxon>
        <taxon>Phrymaceae</taxon>
        <taxon>Erythranthe</taxon>
    </lineage>
</organism>
<protein>
    <recommendedName>
        <fullName evidence="1">MATH domain-containing protein</fullName>
    </recommendedName>
</protein>
<dbReference type="AlphaFoldDB" id="A0A022RMC3"/>
<accession>A0A022RMC3</accession>
<feature type="domain" description="MATH" evidence="1">
    <location>
        <begin position="177"/>
        <end position="294"/>
    </location>
</feature>
<feature type="domain" description="MATH" evidence="1">
    <location>
        <begin position="23"/>
        <end position="157"/>
    </location>
</feature>
<dbReference type="InterPro" id="IPR008974">
    <property type="entry name" value="TRAF-like"/>
</dbReference>
<dbReference type="Pfam" id="PF22486">
    <property type="entry name" value="MATH_2"/>
    <property type="match status" value="2"/>
</dbReference>
<dbReference type="SUPFAM" id="SSF49599">
    <property type="entry name" value="TRAF domain-like"/>
    <property type="match status" value="2"/>
</dbReference>
<dbReference type="PANTHER" id="PTHR46162">
    <property type="entry name" value="TRAF-LIKE FAMILY PROTEIN"/>
    <property type="match status" value="1"/>
</dbReference>
<dbReference type="InterPro" id="IPR002083">
    <property type="entry name" value="MATH/TRAF_dom"/>
</dbReference>
<evidence type="ECO:0000259" key="1">
    <source>
        <dbReference type="PROSITE" id="PS50144"/>
    </source>
</evidence>
<dbReference type="CDD" id="cd00121">
    <property type="entry name" value="MATH"/>
    <property type="match status" value="2"/>
</dbReference>
<gene>
    <name evidence="2" type="ORF">MIMGU_mgv1a026500mg</name>
</gene>
<dbReference type="eggNOG" id="KOG1987">
    <property type="taxonomic scope" value="Eukaryota"/>
</dbReference>
<evidence type="ECO:0000313" key="3">
    <source>
        <dbReference type="Proteomes" id="UP000030748"/>
    </source>
</evidence>
<reference evidence="2 3" key="1">
    <citation type="journal article" date="2013" name="Proc. Natl. Acad. Sci. U.S.A.">
        <title>Fine-scale variation in meiotic recombination in Mimulus inferred from population shotgun sequencing.</title>
        <authorList>
            <person name="Hellsten U."/>
            <person name="Wright K.M."/>
            <person name="Jenkins J."/>
            <person name="Shu S."/>
            <person name="Yuan Y."/>
            <person name="Wessler S.R."/>
            <person name="Schmutz J."/>
            <person name="Willis J.H."/>
            <person name="Rokhsar D.S."/>
        </authorList>
    </citation>
    <scope>NUCLEOTIDE SEQUENCE [LARGE SCALE GENOMIC DNA]</scope>
    <source>
        <strain evidence="3">cv. DUN x IM62</strain>
    </source>
</reference>
<sequence length="301" mass="34463">MSVIAVLPEFHEFSGMETREAPPAHLLVKIESFSLFEKYQIEKYETKEFAAGKYKWYCETNNYPNGDGNIGKDSGYVSVYLAMVDTCSQPVEVNAVFSIFLFNHISGKYLSSLGRTRRFLGTKSKWGFSKFISKESLTDPSNGYVVGDKSCVFGAEVFVAKKEAITQFVSSRNVDVPYKRDWIIPNYSKLGLFWVSEEFGAGGEKWQIWLYPNISGIGAGTHVGICLWYLGRERVEACFTIRMKDQVFDNEYEKSYSKLQNIRWEWYNFMEIATMNDPKRGFIVNDSCILQLEISSLKDVA</sequence>
<dbReference type="PROSITE" id="PS50144">
    <property type="entry name" value="MATH"/>
    <property type="match status" value="2"/>
</dbReference>
<name>A0A022RMC3_ERYGU</name>
<proteinExistence type="predicted"/>
<dbReference type="Gene3D" id="2.60.210.10">
    <property type="entry name" value="Apoptosis, Tumor Necrosis Factor Receptor Associated Protein 2, Chain A"/>
    <property type="match status" value="2"/>
</dbReference>
<dbReference type="EMBL" id="KI630370">
    <property type="protein sequence ID" value="EYU41096.1"/>
    <property type="molecule type" value="Genomic_DNA"/>
</dbReference>
<keyword evidence="3" id="KW-1185">Reference proteome</keyword>
<evidence type="ECO:0000313" key="2">
    <source>
        <dbReference type="EMBL" id="EYU41096.1"/>
    </source>
</evidence>
<dbReference type="Proteomes" id="UP000030748">
    <property type="component" value="Unassembled WGS sequence"/>
</dbReference>